<dbReference type="Proteomes" id="UP000463138">
    <property type="component" value="Unassembled WGS sequence"/>
</dbReference>
<dbReference type="SUPFAM" id="SSF48613">
    <property type="entry name" value="Heme oxygenase-like"/>
    <property type="match status" value="1"/>
</dbReference>
<dbReference type="Pfam" id="PF01126">
    <property type="entry name" value="Heme_oxygenase"/>
    <property type="match status" value="1"/>
</dbReference>
<proteinExistence type="predicted"/>
<organism evidence="1 2">
    <name type="scientific">Halopseudomonas laoshanensis</name>
    <dbReference type="NCBI Taxonomy" id="2268758"/>
    <lineage>
        <taxon>Bacteria</taxon>
        <taxon>Pseudomonadati</taxon>
        <taxon>Pseudomonadota</taxon>
        <taxon>Gammaproteobacteria</taxon>
        <taxon>Pseudomonadales</taxon>
        <taxon>Pseudomonadaceae</taxon>
        <taxon>Halopseudomonas</taxon>
    </lineage>
</organism>
<dbReference type="EMBL" id="QOVF01000002">
    <property type="protein sequence ID" value="KAA0694627.1"/>
    <property type="molecule type" value="Genomic_DNA"/>
</dbReference>
<evidence type="ECO:0000313" key="2">
    <source>
        <dbReference type="Proteomes" id="UP000463138"/>
    </source>
</evidence>
<accession>A0A7V7GTD4</accession>
<keyword evidence="2" id="KW-1185">Reference proteome</keyword>
<protein>
    <submittedName>
        <fullName evidence="1">Biliverdin-producing heme oxygenase</fullName>
    </submittedName>
</protein>
<gene>
    <name evidence="1" type="ORF">DT594_06950</name>
</gene>
<comment type="caution">
    <text evidence="1">The sequence shown here is derived from an EMBL/GenBank/DDBJ whole genome shotgun (WGS) entry which is preliminary data.</text>
</comment>
<dbReference type="GO" id="GO:0004392">
    <property type="term" value="F:heme oxygenase (decyclizing) activity"/>
    <property type="evidence" value="ECO:0007669"/>
    <property type="project" value="InterPro"/>
</dbReference>
<dbReference type="OrthoDB" id="114943at2"/>
<sequence length="218" mass="24441">MLNVTHLRTVNLTDQVKVSPALIALREATRDLHSELDTLSPLLRRPLPESVYNDHAARVLGWMAPLEQGLWEGPAASLWPNEIQIAKRRGKVQWIEQDLLNAGYNAAKLAELEHCPYVPVPRTLAQSFGVAYVSEGATLGGAFLFNRLASFLPGLPLNWLKGYGVETGPLWTSFQRLLAQHVVSQESILEAQESARQAFQSFRCWVIDETPDTERSWI</sequence>
<name>A0A7V7GTD4_9GAMM</name>
<reference evidence="1 2" key="1">
    <citation type="submission" date="2018-07" db="EMBL/GenBank/DDBJ databases">
        <title>Pseudomonas laoshanensis sp. nov., isolated from soil.</title>
        <authorList>
            <person name="Sun J."/>
            <person name="Yu L."/>
            <person name="Wang M."/>
            <person name="Zhang C."/>
        </authorList>
    </citation>
    <scope>NUCLEOTIDE SEQUENCE [LARGE SCALE GENOMIC DNA]</scope>
    <source>
        <strain evidence="1 2">Y22</strain>
    </source>
</reference>
<dbReference type="CDD" id="cd19166">
    <property type="entry name" value="HemeO-bac"/>
    <property type="match status" value="1"/>
</dbReference>
<dbReference type="Gene3D" id="1.20.910.10">
    <property type="entry name" value="Heme oxygenase-like"/>
    <property type="match status" value="1"/>
</dbReference>
<dbReference type="InterPro" id="IPR016084">
    <property type="entry name" value="Haem_Oase-like_multi-hlx"/>
</dbReference>
<dbReference type="InterPro" id="IPR016053">
    <property type="entry name" value="Haem_Oase-like"/>
</dbReference>
<dbReference type="AlphaFoldDB" id="A0A7V7GTD4"/>
<evidence type="ECO:0000313" key="1">
    <source>
        <dbReference type="EMBL" id="KAA0694627.1"/>
    </source>
</evidence>
<dbReference type="GO" id="GO:0006788">
    <property type="term" value="P:heme oxidation"/>
    <property type="evidence" value="ECO:0007669"/>
    <property type="project" value="InterPro"/>
</dbReference>